<evidence type="ECO:0000313" key="5">
    <source>
        <dbReference type="EMBL" id="OOC55865.1"/>
    </source>
</evidence>
<dbReference type="Pfam" id="PF17920">
    <property type="entry name" value="TetR_C_16"/>
    <property type="match status" value="1"/>
</dbReference>
<dbReference type="SUPFAM" id="SSF48498">
    <property type="entry name" value="Tetracyclin repressor-like, C-terminal domain"/>
    <property type="match status" value="1"/>
</dbReference>
<name>A0A1V3C566_9ACTN</name>
<dbReference type="Gene3D" id="1.10.10.60">
    <property type="entry name" value="Homeodomain-like"/>
    <property type="match status" value="1"/>
</dbReference>
<dbReference type="RefSeq" id="WP_077692296.1">
    <property type="nucleotide sequence ID" value="NZ_MCOK01000001.1"/>
</dbReference>
<dbReference type="Gene3D" id="1.10.357.10">
    <property type="entry name" value="Tetracycline Repressor, domain 2"/>
    <property type="match status" value="1"/>
</dbReference>
<evidence type="ECO:0000256" key="1">
    <source>
        <dbReference type="ARBA" id="ARBA00023125"/>
    </source>
</evidence>
<dbReference type="EMBL" id="MCOK01000001">
    <property type="protein sequence ID" value="OOC55865.1"/>
    <property type="molecule type" value="Genomic_DNA"/>
</dbReference>
<dbReference type="PANTHER" id="PTHR30055:SF235">
    <property type="entry name" value="TRANSCRIPTIONAL REGULATORY PROTEIN"/>
    <property type="match status" value="1"/>
</dbReference>
<feature type="region of interest" description="Disordered" evidence="3">
    <location>
        <begin position="195"/>
        <end position="215"/>
    </location>
</feature>
<dbReference type="InterPro" id="IPR050109">
    <property type="entry name" value="HTH-type_TetR-like_transc_reg"/>
</dbReference>
<feature type="domain" description="HTH tetR-type" evidence="4">
    <location>
        <begin position="18"/>
        <end position="78"/>
    </location>
</feature>
<dbReference type="AlphaFoldDB" id="A0A1V3C566"/>
<dbReference type="SUPFAM" id="SSF46689">
    <property type="entry name" value="Homeodomain-like"/>
    <property type="match status" value="1"/>
</dbReference>
<keyword evidence="6" id="KW-1185">Reference proteome</keyword>
<dbReference type="InterPro" id="IPR041678">
    <property type="entry name" value="TetR_C_16"/>
</dbReference>
<dbReference type="PROSITE" id="PS50977">
    <property type="entry name" value="HTH_TETR_2"/>
    <property type="match status" value="1"/>
</dbReference>
<keyword evidence="1 2" id="KW-0238">DNA-binding</keyword>
<dbReference type="PANTHER" id="PTHR30055">
    <property type="entry name" value="HTH-TYPE TRANSCRIPTIONAL REGULATOR RUTR"/>
    <property type="match status" value="1"/>
</dbReference>
<comment type="caution">
    <text evidence="5">The sequence shown here is derived from an EMBL/GenBank/DDBJ whole genome shotgun (WGS) entry which is preliminary data.</text>
</comment>
<organism evidence="5 6">
    <name type="scientific">Nocardiopsis sinuspersici</name>
    <dbReference type="NCBI Taxonomy" id="501010"/>
    <lineage>
        <taxon>Bacteria</taxon>
        <taxon>Bacillati</taxon>
        <taxon>Actinomycetota</taxon>
        <taxon>Actinomycetes</taxon>
        <taxon>Streptosporangiales</taxon>
        <taxon>Nocardiopsidaceae</taxon>
        <taxon>Nocardiopsis</taxon>
    </lineage>
</organism>
<sequence>MDRPEETGGGSGPTRGREATRARILASAKELFTNEGYGSVSSRMIASHAGVNVALINRYFGAKRGLLTEILREDGVFPGLIEGDPATLTRRLAEHAVSRLHGEGTALQRALDDSAGDPDLQAVYQGRITSAMIDPLEAYLGTDGARAHASLMAAVMLGLTRVRLVEGATALRALDRELLTDRLRVLLDLCLEDFGEPGAPEEPEGPRGTEGVGEG</sequence>
<reference evidence="6" key="1">
    <citation type="submission" date="2016-08" db="EMBL/GenBank/DDBJ databases">
        <authorList>
            <person name="Tokovenko B."/>
            <person name="Kalinowski J."/>
        </authorList>
    </citation>
    <scope>NUCLEOTIDE SEQUENCE [LARGE SCALE GENOMIC DNA]</scope>
    <source>
        <strain evidence="6">UTMC102</strain>
    </source>
</reference>
<evidence type="ECO:0000313" key="6">
    <source>
        <dbReference type="Proteomes" id="UP000189004"/>
    </source>
</evidence>
<gene>
    <name evidence="5" type="ORF">NOSIN_20190</name>
</gene>
<dbReference type="PRINTS" id="PR00455">
    <property type="entry name" value="HTHTETR"/>
</dbReference>
<dbReference type="GO" id="GO:0003700">
    <property type="term" value="F:DNA-binding transcription factor activity"/>
    <property type="evidence" value="ECO:0007669"/>
    <property type="project" value="TreeGrafter"/>
</dbReference>
<dbReference type="InterPro" id="IPR009057">
    <property type="entry name" value="Homeodomain-like_sf"/>
</dbReference>
<dbReference type="Proteomes" id="UP000189004">
    <property type="component" value="Unassembled WGS sequence"/>
</dbReference>
<dbReference type="OrthoDB" id="3210235at2"/>
<dbReference type="GO" id="GO:0000976">
    <property type="term" value="F:transcription cis-regulatory region binding"/>
    <property type="evidence" value="ECO:0007669"/>
    <property type="project" value="TreeGrafter"/>
</dbReference>
<evidence type="ECO:0000256" key="2">
    <source>
        <dbReference type="PROSITE-ProRule" id="PRU00335"/>
    </source>
</evidence>
<dbReference type="InterPro" id="IPR036271">
    <property type="entry name" value="Tet_transcr_reg_TetR-rel_C_sf"/>
</dbReference>
<protein>
    <submittedName>
        <fullName evidence="5">TetR family transcriptional regulator</fullName>
    </submittedName>
</protein>
<feature type="DNA-binding region" description="H-T-H motif" evidence="2">
    <location>
        <begin position="41"/>
        <end position="60"/>
    </location>
</feature>
<dbReference type="STRING" id="501010.NOSIN_20190"/>
<accession>A0A1V3C566</accession>
<proteinExistence type="predicted"/>
<evidence type="ECO:0000256" key="3">
    <source>
        <dbReference type="SAM" id="MobiDB-lite"/>
    </source>
</evidence>
<dbReference type="InterPro" id="IPR001647">
    <property type="entry name" value="HTH_TetR"/>
</dbReference>
<evidence type="ECO:0000259" key="4">
    <source>
        <dbReference type="PROSITE" id="PS50977"/>
    </source>
</evidence>
<dbReference type="Pfam" id="PF00440">
    <property type="entry name" value="TetR_N"/>
    <property type="match status" value="1"/>
</dbReference>